<proteinExistence type="predicted"/>
<feature type="coiled-coil region" evidence="3">
    <location>
        <begin position="480"/>
        <end position="510"/>
    </location>
</feature>
<evidence type="ECO:0000256" key="3">
    <source>
        <dbReference type="SAM" id="Coils"/>
    </source>
</evidence>
<keyword evidence="2" id="KW-0539">Nucleus</keyword>
<dbReference type="GO" id="GO:0003697">
    <property type="term" value="F:single-stranded DNA binding"/>
    <property type="evidence" value="ECO:0007669"/>
    <property type="project" value="InterPro"/>
</dbReference>
<dbReference type="SMART" id="SM00731">
    <property type="entry name" value="SprT"/>
    <property type="match status" value="1"/>
</dbReference>
<evidence type="ECO:0000313" key="6">
    <source>
        <dbReference type="EMBL" id="ORX63861.1"/>
    </source>
</evidence>
<reference evidence="6 7" key="2">
    <citation type="submission" date="2016-08" db="EMBL/GenBank/DDBJ databases">
        <title>Pervasive Adenine N6-methylation of Active Genes in Fungi.</title>
        <authorList>
            <consortium name="DOE Joint Genome Institute"/>
            <person name="Mondo S.J."/>
            <person name="Dannebaum R.O."/>
            <person name="Kuo R.C."/>
            <person name="Labutti K."/>
            <person name="Haridas S."/>
            <person name="Kuo A."/>
            <person name="Salamov A."/>
            <person name="Ahrendt S.R."/>
            <person name="Lipzen A."/>
            <person name="Sullivan W."/>
            <person name="Andreopoulos W.B."/>
            <person name="Clum A."/>
            <person name="Lindquist E."/>
            <person name="Daum C."/>
            <person name="Ramamoorthy G.K."/>
            <person name="Gryganskyi A."/>
            <person name="Culley D."/>
            <person name="Magnuson J.K."/>
            <person name="James T.Y."/>
            <person name="O'Malley M.A."/>
            <person name="Stajich J.E."/>
            <person name="Spatafora J.W."/>
            <person name="Visel A."/>
            <person name="Grigoriev I.V."/>
        </authorList>
    </citation>
    <scope>NUCLEOTIDE SEQUENCE [LARGE SCALE GENOMIC DNA]</scope>
    <source>
        <strain evidence="6 7">S4</strain>
    </source>
</reference>
<sequence>MGLTNNKNKSLQIQYDSYIAKRLQEEERLRYEKLKKLEQDDFEFAKKLQEEENSLATNSTSAIPNQKSLIDLTNIKEEKNNNIKSNNINTNTNIPLNNCNNNSISNNNKKRKIITIGKEENYSSPNKKRQIETKNNFIQVKKSPIPSPKKFISLPSPTKTKSISLNSNSNNIKNIPVQKSPIPSQKKFISLPSPTKSISSNSNSNNIKKEIKNIKQVGLIHNSNSLKRPNISNDTIKLVEPEKKKIKINGNVIKKDNKKSFGKNEISNFNLNHRPKKENSNSILNEIKAQLIDNENKKIESSGNYSSYNKINKTNIMNNNNNIIKKPIPSMTNVTKNNNFSKKDILTNFRNNKPRITNAVNAIINSNFTPLNQLLSDKNNNKNINNNISNINNKSNTNFNNIINNTSSSSIQNNNNNNNNNEIIILKDINKASKAIDELTNELLIEQLQREEIIFNSLGNNPFLPPKSSDQNNSKEKSSLDKVQLLILEQERLLQEYNRMRKGKDEEKDEEKSLILRSKGKGKGSIKGKGDTSLQKFNIRNINELDDPCPDLHQLFLLFNAQYFHHKLDSVEVRWSKKMTLCAGICYYYPGGYCSVRLSEPLLKFRTRDDFINTLLHEMIHAYLFLTEGNRDHDGHGESFHRIMYKLNKETGSNITVYHNFHNEVNHYRTHVWRCNGPCRFRPPFFGYVRRSMNRKPQKADSWWRQHQATCGGEFIKISEPEEYTKKRLKKKGGTVDKALINQPSTSNVDNYNRLRNINTIFNNNKSNNTNKNKNNNNNKIIGSNSSTTSITATKRLNDPKMKNINNRNINNINTINTIKYIN</sequence>
<comment type="caution">
    <text evidence="6">The sequence shown here is derived from an EMBL/GenBank/DDBJ whole genome shotgun (WGS) entry which is preliminary data.</text>
</comment>
<feature type="region of interest" description="Disordered" evidence="4">
    <location>
        <begin position="142"/>
        <end position="179"/>
    </location>
</feature>
<dbReference type="Pfam" id="PF22934">
    <property type="entry name" value="SPRTN_ZBD"/>
    <property type="match status" value="1"/>
</dbReference>
<dbReference type="InterPro" id="IPR006640">
    <property type="entry name" value="SprT-like_domain"/>
</dbReference>
<name>A0A1Y1VRD8_9FUNG</name>
<dbReference type="GO" id="GO:0004222">
    <property type="term" value="F:metalloendopeptidase activity"/>
    <property type="evidence" value="ECO:0007669"/>
    <property type="project" value="InterPro"/>
</dbReference>
<gene>
    <name evidence="6" type="ORF">BCR32DRAFT_273306</name>
</gene>
<evidence type="ECO:0000256" key="1">
    <source>
        <dbReference type="ARBA" id="ARBA00004123"/>
    </source>
</evidence>
<dbReference type="Proteomes" id="UP000193944">
    <property type="component" value="Unassembled WGS sequence"/>
</dbReference>
<dbReference type="EMBL" id="MCFG01000579">
    <property type="protein sequence ID" value="ORX63861.1"/>
    <property type="molecule type" value="Genomic_DNA"/>
</dbReference>
<feature type="compositionally biased region" description="Low complexity" evidence="4">
    <location>
        <begin position="142"/>
        <end position="175"/>
    </location>
</feature>
<dbReference type="PANTHER" id="PTHR21220:SF0">
    <property type="entry name" value="DNA-DEPENDENT METALLOPROTEASE SPRTN"/>
    <property type="match status" value="1"/>
</dbReference>
<comment type="subcellular location">
    <subcellularLocation>
        <location evidence="1">Nucleus</location>
    </subcellularLocation>
</comment>
<evidence type="ECO:0000313" key="7">
    <source>
        <dbReference type="Proteomes" id="UP000193944"/>
    </source>
</evidence>
<feature type="region of interest" description="Disordered" evidence="4">
    <location>
        <begin position="459"/>
        <end position="479"/>
    </location>
</feature>
<keyword evidence="7" id="KW-1185">Reference proteome</keyword>
<evidence type="ECO:0000256" key="2">
    <source>
        <dbReference type="ARBA" id="ARBA00023242"/>
    </source>
</evidence>
<protein>
    <recommendedName>
        <fullName evidence="5">SprT-like domain-containing protein</fullName>
    </recommendedName>
</protein>
<feature type="region of interest" description="Disordered" evidence="4">
    <location>
        <begin position="765"/>
        <end position="787"/>
    </location>
</feature>
<accession>A0A1Y1VRD8</accession>
<dbReference type="Pfam" id="PF10263">
    <property type="entry name" value="SprT-like"/>
    <property type="match status" value="1"/>
</dbReference>
<dbReference type="OrthoDB" id="5236983at2759"/>
<dbReference type="PANTHER" id="PTHR21220">
    <property type="entry name" value="DNA-DEPENDENT METALLOPROTEASE SPRTN"/>
    <property type="match status" value="1"/>
</dbReference>
<evidence type="ECO:0000256" key="4">
    <source>
        <dbReference type="SAM" id="MobiDB-lite"/>
    </source>
</evidence>
<evidence type="ECO:0000259" key="5">
    <source>
        <dbReference type="SMART" id="SM00731"/>
    </source>
</evidence>
<dbReference type="AlphaFoldDB" id="A0A1Y1VRD8"/>
<keyword evidence="3" id="KW-0175">Coiled coil</keyword>
<dbReference type="STRING" id="1754192.A0A1Y1VRD8"/>
<dbReference type="InterPro" id="IPR044245">
    <property type="entry name" value="Spartan"/>
</dbReference>
<dbReference type="GO" id="GO:0006974">
    <property type="term" value="P:DNA damage response"/>
    <property type="evidence" value="ECO:0007669"/>
    <property type="project" value="InterPro"/>
</dbReference>
<feature type="domain" description="SprT-like" evidence="5">
    <location>
        <begin position="550"/>
        <end position="718"/>
    </location>
</feature>
<organism evidence="6 7">
    <name type="scientific">Anaeromyces robustus</name>
    <dbReference type="NCBI Taxonomy" id="1754192"/>
    <lineage>
        <taxon>Eukaryota</taxon>
        <taxon>Fungi</taxon>
        <taxon>Fungi incertae sedis</taxon>
        <taxon>Chytridiomycota</taxon>
        <taxon>Chytridiomycota incertae sedis</taxon>
        <taxon>Neocallimastigomycetes</taxon>
        <taxon>Neocallimastigales</taxon>
        <taxon>Neocallimastigaceae</taxon>
        <taxon>Anaeromyces</taxon>
    </lineage>
</organism>
<reference evidence="6 7" key="1">
    <citation type="submission" date="2016-08" db="EMBL/GenBank/DDBJ databases">
        <title>A Parts List for Fungal Cellulosomes Revealed by Comparative Genomics.</title>
        <authorList>
            <consortium name="DOE Joint Genome Institute"/>
            <person name="Haitjema C.H."/>
            <person name="Gilmore S.P."/>
            <person name="Henske J.K."/>
            <person name="Solomon K.V."/>
            <person name="De Groot R."/>
            <person name="Kuo A."/>
            <person name="Mondo S.J."/>
            <person name="Salamov A.A."/>
            <person name="Labutti K."/>
            <person name="Zhao Z."/>
            <person name="Chiniquy J."/>
            <person name="Barry K."/>
            <person name="Brewer H.M."/>
            <person name="Purvine S.O."/>
            <person name="Wright A.T."/>
            <person name="Boxma B."/>
            <person name="Van Alen T."/>
            <person name="Hackstein J.H."/>
            <person name="Baker S.E."/>
            <person name="Grigoriev I.V."/>
            <person name="O'Malley M.A."/>
        </authorList>
    </citation>
    <scope>NUCLEOTIDE SEQUENCE [LARGE SCALE GENOMIC DNA]</scope>
    <source>
        <strain evidence="6 7">S4</strain>
    </source>
</reference>
<dbReference type="GO" id="GO:0005634">
    <property type="term" value="C:nucleus"/>
    <property type="evidence" value="ECO:0007669"/>
    <property type="project" value="UniProtKB-SubCell"/>
</dbReference>
<dbReference type="InterPro" id="IPR055220">
    <property type="entry name" value="SPRTN_ZBD"/>
</dbReference>
<dbReference type="GO" id="GO:0031593">
    <property type="term" value="F:polyubiquitin modification-dependent protein binding"/>
    <property type="evidence" value="ECO:0007669"/>
    <property type="project" value="TreeGrafter"/>
</dbReference>